<dbReference type="InterPro" id="IPR019775">
    <property type="entry name" value="WD40_repeat_CS"/>
</dbReference>
<dbReference type="InterPro" id="IPR001680">
    <property type="entry name" value="WD40_rpt"/>
</dbReference>
<feature type="repeat" description="WD" evidence="4">
    <location>
        <begin position="108"/>
        <end position="143"/>
    </location>
</feature>
<evidence type="ECO:0000256" key="4">
    <source>
        <dbReference type="PROSITE-ProRule" id="PRU00221"/>
    </source>
</evidence>
<dbReference type="PROSITE" id="PS50082">
    <property type="entry name" value="WD_REPEATS_2"/>
    <property type="match status" value="2"/>
</dbReference>
<dbReference type="SUPFAM" id="SSF50978">
    <property type="entry name" value="WD40 repeat-like"/>
    <property type="match status" value="1"/>
</dbReference>
<dbReference type="Proteomes" id="UP000316726">
    <property type="component" value="Chromosome 11"/>
</dbReference>
<dbReference type="SMART" id="SM00320">
    <property type="entry name" value="WD40"/>
    <property type="match status" value="3"/>
</dbReference>
<evidence type="ECO:0000256" key="3">
    <source>
        <dbReference type="ARBA" id="ARBA00046343"/>
    </source>
</evidence>
<evidence type="ECO:0000259" key="5">
    <source>
        <dbReference type="Pfam" id="PF12894"/>
    </source>
</evidence>
<dbReference type="InterPro" id="IPR040132">
    <property type="entry name" value="Tex1/THOC3"/>
</dbReference>
<dbReference type="InterPro" id="IPR036322">
    <property type="entry name" value="WD40_repeat_dom_sf"/>
</dbReference>
<dbReference type="GO" id="GO:0006406">
    <property type="term" value="P:mRNA export from nucleus"/>
    <property type="evidence" value="ECO:0007669"/>
    <property type="project" value="InterPro"/>
</dbReference>
<keyword evidence="2" id="KW-0677">Repeat</keyword>
<dbReference type="OrthoDB" id="340259at2759"/>
<evidence type="ECO:0000256" key="2">
    <source>
        <dbReference type="ARBA" id="ARBA00022737"/>
    </source>
</evidence>
<reference evidence="6 7" key="1">
    <citation type="submission" date="2018-07" db="EMBL/GenBank/DDBJ databases">
        <title>The complete nuclear genome of the prasinophyte Chloropicon primus (CCMP1205).</title>
        <authorList>
            <person name="Pombert J.-F."/>
            <person name="Otis C."/>
            <person name="Turmel M."/>
            <person name="Lemieux C."/>
        </authorList>
    </citation>
    <scope>NUCLEOTIDE SEQUENCE [LARGE SCALE GENOMIC DNA]</scope>
    <source>
        <strain evidence="6 7">CCMP1205</strain>
    </source>
</reference>
<evidence type="ECO:0000313" key="6">
    <source>
        <dbReference type="EMBL" id="QDZ23625.1"/>
    </source>
</evidence>
<dbReference type="STRING" id="1764295.A0A5B8MVE6"/>
<sequence>MLCTVSGDASVRLWDVRSRAAVHNLTISGKNRNVAWRPDSSAMAVSNDKDVISFIDVKTFKVVDKLNRGKAVNEMTWDKTGEMFLVTTGTGIVEVMSYPELGTPINQLKAHMSSACCIAVDSTGQHFATGGTDALVSLWDAESFCCLNSFAKLDSPVKSLGFDHCGKYLAYTSEDCVLSFVEVATGALVHEEVTKSPLQHLAWSPTRPAIAYVGDVEKGKEVLSIYKLEAS</sequence>
<gene>
    <name evidence="6" type="ORF">A3770_11p61430</name>
</gene>
<accession>A0A5B8MVE6</accession>
<feature type="repeat" description="WD" evidence="4">
    <location>
        <begin position="1"/>
        <end position="24"/>
    </location>
</feature>
<evidence type="ECO:0000256" key="1">
    <source>
        <dbReference type="ARBA" id="ARBA00022574"/>
    </source>
</evidence>
<comment type="similarity">
    <text evidence="3">Belongs to the THOC3 family.</text>
</comment>
<dbReference type="Gene3D" id="2.130.10.10">
    <property type="entry name" value="YVTN repeat-like/Quinoprotein amine dehydrogenase"/>
    <property type="match status" value="2"/>
</dbReference>
<dbReference type="AlphaFoldDB" id="A0A5B8MVE6"/>
<dbReference type="EMBL" id="CP031044">
    <property type="protein sequence ID" value="QDZ23625.1"/>
    <property type="molecule type" value="Genomic_DNA"/>
</dbReference>
<dbReference type="PANTHER" id="PTHR22839:SF0">
    <property type="entry name" value="THO COMPLEX SUBUNIT 3"/>
    <property type="match status" value="1"/>
</dbReference>
<proteinExistence type="inferred from homology"/>
<dbReference type="PANTHER" id="PTHR22839">
    <property type="entry name" value="THO COMPLEX SUBUNIT 3 THO3"/>
    <property type="match status" value="1"/>
</dbReference>
<dbReference type="PROSITE" id="PS50294">
    <property type="entry name" value="WD_REPEATS_REGION"/>
    <property type="match status" value="1"/>
</dbReference>
<feature type="domain" description="Anaphase-promoting complex subunit 4-like WD40" evidence="5">
    <location>
        <begin position="32"/>
        <end position="78"/>
    </location>
</feature>
<dbReference type="InterPro" id="IPR015943">
    <property type="entry name" value="WD40/YVTN_repeat-like_dom_sf"/>
</dbReference>
<dbReference type="GO" id="GO:0000445">
    <property type="term" value="C:THO complex part of transcription export complex"/>
    <property type="evidence" value="ECO:0007669"/>
    <property type="project" value="TreeGrafter"/>
</dbReference>
<keyword evidence="1 4" id="KW-0853">WD repeat</keyword>
<organism evidence="6 7">
    <name type="scientific">Chloropicon primus</name>
    <dbReference type="NCBI Taxonomy" id="1764295"/>
    <lineage>
        <taxon>Eukaryota</taxon>
        <taxon>Viridiplantae</taxon>
        <taxon>Chlorophyta</taxon>
        <taxon>Chloropicophyceae</taxon>
        <taxon>Chloropicales</taxon>
        <taxon>Chloropicaceae</taxon>
        <taxon>Chloropicon</taxon>
    </lineage>
</organism>
<dbReference type="Pfam" id="PF12894">
    <property type="entry name" value="ANAPC4_WD40"/>
    <property type="match status" value="1"/>
</dbReference>
<dbReference type="InterPro" id="IPR024977">
    <property type="entry name" value="Apc4-like_WD40_dom"/>
</dbReference>
<keyword evidence="7" id="KW-1185">Reference proteome</keyword>
<protein>
    <submittedName>
        <fullName evidence="6">WD40 repeat domain-containing protein</fullName>
    </submittedName>
</protein>
<dbReference type="Pfam" id="PF00400">
    <property type="entry name" value="WD40"/>
    <property type="match status" value="1"/>
</dbReference>
<name>A0A5B8MVE6_9CHLO</name>
<dbReference type="PROSITE" id="PS00678">
    <property type="entry name" value="WD_REPEATS_1"/>
    <property type="match status" value="1"/>
</dbReference>
<evidence type="ECO:0000313" key="7">
    <source>
        <dbReference type="Proteomes" id="UP000316726"/>
    </source>
</evidence>